<evidence type="ECO:0000256" key="2">
    <source>
        <dbReference type="ARBA" id="ARBA00023125"/>
    </source>
</evidence>
<dbReference type="PANTHER" id="PTHR11849">
    <property type="entry name" value="ETS"/>
    <property type="match status" value="1"/>
</dbReference>
<dbReference type="GO" id="GO:0000981">
    <property type="term" value="F:DNA-binding transcription factor activity, RNA polymerase II-specific"/>
    <property type="evidence" value="ECO:0007669"/>
    <property type="project" value="TreeGrafter"/>
</dbReference>
<dbReference type="SUPFAM" id="SSF47769">
    <property type="entry name" value="SAM/Pointed domain"/>
    <property type="match status" value="1"/>
</dbReference>
<feature type="domain" description="ETS" evidence="5">
    <location>
        <begin position="407"/>
        <end position="489"/>
    </location>
</feature>
<evidence type="ECO:0000313" key="7">
    <source>
        <dbReference type="EnsemblMetazoa" id="G5636.1:cds"/>
    </source>
</evidence>
<feature type="region of interest" description="Disordered" evidence="4">
    <location>
        <begin position="1"/>
        <end position="23"/>
    </location>
</feature>
<dbReference type="GO" id="GO:0030154">
    <property type="term" value="P:cell differentiation"/>
    <property type="evidence" value="ECO:0007669"/>
    <property type="project" value="TreeGrafter"/>
</dbReference>
<feature type="compositionally biased region" description="Basic and acidic residues" evidence="4">
    <location>
        <begin position="392"/>
        <end position="401"/>
    </location>
</feature>
<evidence type="ECO:0000259" key="6">
    <source>
        <dbReference type="PROSITE" id="PS51433"/>
    </source>
</evidence>
<dbReference type="EnsemblMetazoa" id="G5636.11">
    <property type="protein sequence ID" value="G5636.11:cds"/>
    <property type="gene ID" value="G5636"/>
</dbReference>
<dbReference type="AlphaFoldDB" id="A0A8W8NFY9"/>
<accession>A0A8W8NFY9</accession>
<dbReference type="Proteomes" id="UP000005408">
    <property type="component" value="Unassembled WGS sequence"/>
</dbReference>
<dbReference type="GO" id="GO:0043565">
    <property type="term" value="F:sequence-specific DNA binding"/>
    <property type="evidence" value="ECO:0007669"/>
    <property type="project" value="InterPro"/>
</dbReference>
<reference evidence="7" key="1">
    <citation type="submission" date="2022-08" db="UniProtKB">
        <authorList>
            <consortium name="EnsemblMetazoa"/>
        </authorList>
    </citation>
    <scope>IDENTIFICATION</scope>
    <source>
        <strain evidence="7">05x7-T-G4-1.051#20</strain>
    </source>
</reference>
<dbReference type="EnsemblMetazoa" id="G5636.1">
    <property type="protein sequence ID" value="G5636.1:cds"/>
    <property type="gene ID" value="G5636"/>
</dbReference>
<dbReference type="Pfam" id="PF02198">
    <property type="entry name" value="SAM_PNT"/>
    <property type="match status" value="1"/>
</dbReference>
<evidence type="ECO:0000313" key="8">
    <source>
        <dbReference type="Proteomes" id="UP000005408"/>
    </source>
</evidence>
<proteinExistence type="inferred from homology"/>
<comment type="similarity">
    <text evidence="1 3">Belongs to the ETS family.</text>
</comment>
<dbReference type="InterPro" id="IPR046328">
    <property type="entry name" value="ETS_fam"/>
</dbReference>
<dbReference type="InterPro" id="IPR036388">
    <property type="entry name" value="WH-like_DNA-bd_sf"/>
</dbReference>
<dbReference type="FunFam" id="1.10.10.10:FF:001336">
    <property type="entry name" value="Epithelium specific ets factor 3, ese3, putative"/>
    <property type="match status" value="1"/>
</dbReference>
<dbReference type="SMART" id="SM00251">
    <property type="entry name" value="SAM_PNT"/>
    <property type="match status" value="1"/>
</dbReference>
<dbReference type="SMART" id="SM00413">
    <property type="entry name" value="ETS"/>
    <property type="match status" value="1"/>
</dbReference>
<feature type="domain" description="PNT" evidence="6">
    <location>
        <begin position="169"/>
        <end position="256"/>
    </location>
</feature>
<keyword evidence="3" id="KW-0539">Nucleus</keyword>
<keyword evidence="2 3" id="KW-0238">DNA-binding</keyword>
<sequence>MDNNDKAGHAFAPVESQNPQGSDVVFPVGHVTSNLTMPSVSPSQYICDMLDPFPFEETYIEGTDYTGQQQQNHFENIVEPIFCSSSNNNTTDPAKMRGESPDTACKVPDSTDFYQGYPAQSYPTDYSESHERLTQPGNYDVPYCAKLMDSSPVCEDRNASYDRQYPPNKRAKMSDSNEFARWSNKHPEHWSSQEVLDWVFYAAEKNGIDCEHLYAENFRNIAGINLCKMGLEGFLRLEPTYGRLFYKMFRDLCDGLYYQQRSENPGHLSPKANDLSFSPAKPREHITMNSDSTPLAPSYYSVQDMGKMESAPSQYMYEVPGMTQYKCQNMPPMPNPFQAAQLKHHPLPPYGHIPSQIMYSNFNMARRLPYIHEEHIHQPIRRRPGRPRIKSQHHDEENGREKKAKNQHLWEFIYEILMNPMYNPQFLRWENQREGVFRFVQSEAVAQLWGGLKNNENMTYEKLSRAMRHYYKRGILERVEGRRLVYKFSRVAMERVREKRHSI</sequence>
<evidence type="ECO:0000256" key="3">
    <source>
        <dbReference type="RuleBase" id="RU004019"/>
    </source>
</evidence>
<evidence type="ECO:0000256" key="1">
    <source>
        <dbReference type="ARBA" id="ARBA00005562"/>
    </source>
</evidence>
<dbReference type="PROSITE" id="PS50061">
    <property type="entry name" value="ETS_DOMAIN_3"/>
    <property type="match status" value="1"/>
</dbReference>
<dbReference type="EnsemblMetazoa" id="G5636.13">
    <property type="protein sequence ID" value="G5636.13:cds"/>
    <property type="gene ID" value="G5636"/>
</dbReference>
<dbReference type="InterPro" id="IPR003118">
    <property type="entry name" value="Pointed_dom"/>
</dbReference>
<feature type="region of interest" description="Disordered" evidence="4">
    <location>
        <begin position="381"/>
        <end position="402"/>
    </location>
</feature>
<dbReference type="Pfam" id="PF00178">
    <property type="entry name" value="Ets"/>
    <property type="match status" value="1"/>
</dbReference>
<organism evidence="7 8">
    <name type="scientific">Magallana gigas</name>
    <name type="common">Pacific oyster</name>
    <name type="synonym">Crassostrea gigas</name>
    <dbReference type="NCBI Taxonomy" id="29159"/>
    <lineage>
        <taxon>Eukaryota</taxon>
        <taxon>Metazoa</taxon>
        <taxon>Spiralia</taxon>
        <taxon>Lophotrochozoa</taxon>
        <taxon>Mollusca</taxon>
        <taxon>Bivalvia</taxon>
        <taxon>Autobranchia</taxon>
        <taxon>Pteriomorphia</taxon>
        <taxon>Ostreida</taxon>
        <taxon>Ostreoidea</taxon>
        <taxon>Ostreidae</taxon>
        <taxon>Magallana</taxon>
    </lineage>
</organism>
<name>A0A8W8NFY9_MAGGI</name>
<evidence type="ECO:0000256" key="4">
    <source>
        <dbReference type="SAM" id="MobiDB-lite"/>
    </source>
</evidence>
<feature type="region of interest" description="Disordered" evidence="4">
    <location>
        <begin position="88"/>
        <end position="110"/>
    </location>
</feature>
<dbReference type="SUPFAM" id="SSF46785">
    <property type="entry name" value="Winged helix' DNA-binding domain"/>
    <property type="match status" value="1"/>
</dbReference>
<comment type="subcellular location">
    <subcellularLocation>
        <location evidence="3">Nucleus</location>
    </subcellularLocation>
</comment>
<dbReference type="Gene3D" id="1.10.10.10">
    <property type="entry name" value="Winged helix-like DNA-binding domain superfamily/Winged helix DNA-binding domain"/>
    <property type="match status" value="1"/>
</dbReference>
<dbReference type="InterPro" id="IPR013761">
    <property type="entry name" value="SAM/pointed_sf"/>
</dbReference>
<dbReference type="PRINTS" id="PR00454">
    <property type="entry name" value="ETSDOMAIN"/>
</dbReference>
<protein>
    <submittedName>
        <fullName evidence="7">Uncharacterized protein</fullName>
    </submittedName>
</protein>
<dbReference type="InterPro" id="IPR036390">
    <property type="entry name" value="WH_DNA-bd_sf"/>
</dbReference>
<dbReference type="PROSITE" id="PS51433">
    <property type="entry name" value="PNT"/>
    <property type="match status" value="1"/>
</dbReference>
<dbReference type="Gene3D" id="1.10.150.50">
    <property type="entry name" value="Transcription Factor, Ets-1"/>
    <property type="match status" value="1"/>
</dbReference>
<feature type="compositionally biased region" description="Basic residues" evidence="4">
    <location>
        <begin position="381"/>
        <end position="391"/>
    </location>
</feature>
<dbReference type="InterPro" id="IPR000418">
    <property type="entry name" value="Ets_dom"/>
</dbReference>
<evidence type="ECO:0000259" key="5">
    <source>
        <dbReference type="PROSITE" id="PS50061"/>
    </source>
</evidence>
<dbReference type="PANTHER" id="PTHR11849:SF190">
    <property type="entry name" value="ETS-DOMAIN PROTEIN"/>
    <property type="match status" value="1"/>
</dbReference>
<dbReference type="GO" id="GO:0005634">
    <property type="term" value="C:nucleus"/>
    <property type="evidence" value="ECO:0007669"/>
    <property type="project" value="UniProtKB-SubCell"/>
</dbReference>
<keyword evidence="8" id="KW-1185">Reference proteome</keyword>